<evidence type="ECO:0000313" key="2">
    <source>
        <dbReference type="EMBL" id="KFF31465.1"/>
    </source>
</evidence>
<organism evidence="2 3">
    <name type="scientific">Bifidobacterium bombi DSM 19703</name>
    <dbReference type="NCBI Taxonomy" id="1341695"/>
    <lineage>
        <taxon>Bacteria</taxon>
        <taxon>Bacillati</taxon>
        <taxon>Actinomycetota</taxon>
        <taxon>Actinomycetes</taxon>
        <taxon>Bifidobacteriales</taxon>
        <taxon>Bifidobacteriaceae</taxon>
        <taxon>Bifidobacterium</taxon>
    </lineage>
</organism>
<dbReference type="Proteomes" id="UP000028730">
    <property type="component" value="Unassembled WGS sequence"/>
</dbReference>
<protein>
    <submittedName>
        <fullName evidence="2">Uncharacterized protein</fullName>
    </submittedName>
</protein>
<dbReference type="STRING" id="1341695.BBOMB_0827"/>
<evidence type="ECO:0000256" key="1">
    <source>
        <dbReference type="SAM" id="MobiDB-lite"/>
    </source>
</evidence>
<evidence type="ECO:0000313" key="3">
    <source>
        <dbReference type="Proteomes" id="UP000028730"/>
    </source>
</evidence>
<dbReference type="AlphaFoldDB" id="A0A080N4K3"/>
<keyword evidence="3" id="KW-1185">Reference proteome</keyword>
<proteinExistence type="predicted"/>
<dbReference type="EMBL" id="ATLK01000001">
    <property type="protein sequence ID" value="KFF31465.1"/>
    <property type="molecule type" value="Genomic_DNA"/>
</dbReference>
<reference evidence="2 3" key="1">
    <citation type="journal article" date="2014" name="Appl. Environ. Microbiol.">
        <title>Genomic encyclopedia of type strains of the genus Bifidobacterium.</title>
        <authorList>
            <person name="Milani C."/>
            <person name="Lugli G.A."/>
            <person name="Duranti S."/>
            <person name="Turroni F."/>
            <person name="Bottacini F."/>
            <person name="Mangifesta M."/>
            <person name="Sanchez B."/>
            <person name="Viappiani A."/>
            <person name="Mancabelli L."/>
            <person name="Taminiau B."/>
            <person name="Delcenserie V."/>
            <person name="Barrangou R."/>
            <person name="Margolles A."/>
            <person name="van Sinderen D."/>
            <person name="Ventura M."/>
        </authorList>
    </citation>
    <scope>NUCLEOTIDE SEQUENCE [LARGE SCALE GENOMIC DNA]</scope>
    <source>
        <strain evidence="2 3">DSM 19703</strain>
    </source>
</reference>
<feature type="region of interest" description="Disordered" evidence="1">
    <location>
        <begin position="56"/>
        <end position="99"/>
    </location>
</feature>
<accession>A0A080N4K3</accession>
<name>A0A080N4K3_9BIFI</name>
<sequence>MQMVAFFGCGLGFVEGSGLMVVSIAGRSAVSSKASSLVALRFSDMARLSPAVCDEDTGVAPANPDSPYHEAAPPFLSGRRRRSEGRRAMTGTPTDSLIT</sequence>
<comment type="caution">
    <text evidence="2">The sequence shown here is derived from an EMBL/GenBank/DDBJ whole genome shotgun (WGS) entry which is preliminary data.</text>
</comment>
<gene>
    <name evidence="2" type="ORF">BBOMB_0827</name>
</gene>